<dbReference type="Gene3D" id="4.10.372.10">
    <property type="entry name" value="Lipoxygenase-1, Domain 3"/>
    <property type="match status" value="1"/>
</dbReference>
<evidence type="ECO:0000256" key="11">
    <source>
        <dbReference type="ARBA" id="ARBA00023098"/>
    </source>
</evidence>
<dbReference type="FunFam" id="3.10.450.60:FF:000002">
    <property type="entry name" value="Lipoxygenase"/>
    <property type="match status" value="1"/>
</dbReference>
<dbReference type="PROSITE" id="PS51393">
    <property type="entry name" value="LIPOXYGENASE_3"/>
    <property type="match status" value="1"/>
</dbReference>
<reference evidence="18" key="1">
    <citation type="submission" date="2020-06" db="EMBL/GenBank/DDBJ databases">
        <authorList>
            <person name="Li T."/>
            <person name="Hu X."/>
            <person name="Zhang T."/>
            <person name="Song X."/>
            <person name="Zhang H."/>
            <person name="Dai N."/>
            <person name="Sheng W."/>
            <person name="Hou X."/>
            <person name="Wei L."/>
        </authorList>
    </citation>
    <scope>NUCLEOTIDE SEQUENCE</scope>
    <source>
        <strain evidence="18">K16</strain>
        <tissue evidence="18">Leaf</tissue>
    </source>
</reference>
<dbReference type="PROSITE" id="PS00081">
    <property type="entry name" value="LIPOXYGENASE_2"/>
    <property type="match status" value="1"/>
</dbReference>
<dbReference type="GO" id="GO:0046872">
    <property type="term" value="F:metal ion binding"/>
    <property type="evidence" value="ECO:0007669"/>
    <property type="project" value="UniProtKB-UniRule"/>
</dbReference>
<keyword evidence="12 14" id="KW-0275">Fatty acid biosynthesis</keyword>
<evidence type="ECO:0000256" key="12">
    <source>
        <dbReference type="ARBA" id="ARBA00023160"/>
    </source>
</evidence>
<keyword evidence="6 14" id="KW-0925">Oxylipin biosynthesis</keyword>
<dbReference type="Gene3D" id="1.20.245.10">
    <property type="entry name" value="Lipoxygenase-1, Domain 5"/>
    <property type="match status" value="1"/>
</dbReference>
<evidence type="ECO:0000256" key="14">
    <source>
        <dbReference type="RuleBase" id="RU003975"/>
    </source>
</evidence>
<sequence length="867" mass="98516">MDGRSPSKRSRHEESGNGESSKMRGVVVLMKKKVLGVNDIAASVVDRVDEIRGRKVALQLISSTAALDHDSAESYRGKVGKKAYLEDWITKISPLTAGDTAYNVTFEWTQEMGVPVAFTIANFHHNEFYLKTLTLEDVPGHGRVHFICNSWVYPSEYYKKDRVFFANQTYLPSQTPAPLRGYREEELENLRGNGTGKLEEWDRVYDYDIYNDLGDPDKGAEHVRPILGGSPEFPYPRRGRTGRPPASSDPKVESRIPLYNSLSIYVPRDERFSQLKMSDFVAYALKSIFQFLAPEFKALFDKTPDEFDSFEDVLKLYDGGIKVSNDSLLEKIRERIPIEMIKELLRSDGETGFKFPLPQVIKEDKTAWRSDEEFAREMLAGINPVVIRRLQEFPPESKLDPELYGKQSSTISEEHIKNSLDGLTISEAIQNNKLFILDHHDNLMPYLRRINTTATKTYATRTILFLQRDGTLKPLAIELSLPHPDGDHHGAVSSVYTPAEDGVEGSLWQLAKAYVAISDSGYHQLVCHWLTTHAAIEPFIIATHRQLSLLHPIHKLLQPHFRDTMNINALARQTLINAGGFLEMTLFPGKYALAMSATSYKNWVFPDQALPADLIKRGVAVEDTSSPHGVRLLIEDYPYAVDGLEIWTAIRTWVEDYCNLYYNTDDMVENDVELQSWWKELREKGHADKTDEPWWPKMQTRKELIDSCTIIIWVASALHAAVNFGQYPYGGYLPNRPATSRRFIPEAGTPEYEELKSNPEKAYLKTITSQLQSVLGISLVEILSRHSSDEIFLGQRESPEWTSDAGALKAFEMFGNRLVQIEKRIMEMNNDGRWKNRFGPVKMPYTLLYPSSDIGLTGRGIPNSVSI</sequence>
<dbReference type="FunFam" id="4.10.372.10:FF:000001">
    <property type="entry name" value="Lipoxygenase"/>
    <property type="match status" value="1"/>
</dbReference>
<dbReference type="InterPro" id="IPR036392">
    <property type="entry name" value="PLAT/LH2_dom_sf"/>
</dbReference>
<dbReference type="AlphaFoldDB" id="A0AAE2C2K2"/>
<keyword evidence="19" id="KW-1185">Reference proteome</keyword>
<evidence type="ECO:0000256" key="3">
    <source>
        <dbReference type="ARBA" id="ARBA00011245"/>
    </source>
</evidence>
<dbReference type="GO" id="GO:0016165">
    <property type="term" value="F:linoleate 13S-lipoxygenase activity"/>
    <property type="evidence" value="ECO:0007669"/>
    <property type="project" value="UniProtKB-ARBA"/>
</dbReference>
<evidence type="ECO:0000313" key="18">
    <source>
        <dbReference type="EMBL" id="KAK4406623.1"/>
    </source>
</evidence>
<comment type="caution">
    <text evidence="18">The sequence shown here is derived from an EMBL/GenBank/DDBJ whole genome shotgun (WGS) entry which is preliminary data.</text>
</comment>
<evidence type="ECO:0000256" key="8">
    <source>
        <dbReference type="ARBA" id="ARBA00022964"/>
    </source>
</evidence>
<evidence type="ECO:0000256" key="6">
    <source>
        <dbReference type="ARBA" id="ARBA00022767"/>
    </source>
</evidence>
<dbReference type="Gene3D" id="3.10.450.60">
    <property type="match status" value="1"/>
</dbReference>
<keyword evidence="8" id="KW-0223">Dioxygenase</keyword>
<dbReference type="SMART" id="SM00308">
    <property type="entry name" value="LH2"/>
    <property type="match status" value="1"/>
</dbReference>
<dbReference type="InterPro" id="IPR027433">
    <property type="entry name" value="Lipoxygenase_dom_3"/>
</dbReference>
<protein>
    <recommendedName>
        <fullName evidence="14">Lipoxygenase</fullName>
        <ecNumber evidence="14">1.13.11.-</ecNumber>
    </recommendedName>
</protein>
<dbReference type="InterPro" id="IPR001246">
    <property type="entry name" value="LipOase_plant"/>
</dbReference>
<dbReference type="InterPro" id="IPR001024">
    <property type="entry name" value="PLAT/LH2_dom"/>
</dbReference>
<dbReference type="EC" id="1.13.11.-" evidence="14"/>
<dbReference type="InterPro" id="IPR042057">
    <property type="entry name" value="Lipoxy_PLAT/LH2"/>
</dbReference>
<dbReference type="GO" id="GO:0034440">
    <property type="term" value="P:lipid oxidation"/>
    <property type="evidence" value="ECO:0007669"/>
    <property type="project" value="InterPro"/>
</dbReference>
<keyword evidence="4 14" id="KW-0444">Lipid biosynthesis</keyword>
<keyword evidence="10" id="KW-0408">Iron</keyword>
<keyword evidence="5" id="KW-0479">Metal-binding</keyword>
<evidence type="ECO:0000256" key="4">
    <source>
        <dbReference type="ARBA" id="ARBA00022516"/>
    </source>
</evidence>
<feature type="domain" description="PLAT" evidence="16">
    <location>
        <begin position="36"/>
        <end position="166"/>
    </location>
</feature>
<dbReference type="CDD" id="cd01751">
    <property type="entry name" value="PLAT_LH2"/>
    <property type="match status" value="1"/>
</dbReference>
<dbReference type="EMBL" id="JACGWL010000003">
    <property type="protein sequence ID" value="KAK4406623.1"/>
    <property type="molecule type" value="Genomic_DNA"/>
</dbReference>
<evidence type="ECO:0000259" key="17">
    <source>
        <dbReference type="PROSITE" id="PS51393"/>
    </source>
</evidence>
<dbReference type="SUPFAM" id="SSF48484">
    <property type="entry name" value="Lipoxigenase"/>
    <property type="match status" value="1"/>
</dbReference>
<evidence type="ECO:0000256" key="2">
    <source>
        <dbReference type="ARBA" id="ARBA00009419"/>
    </source>
</evidence>
<dbReference type="PROSITE" id="PS50095">
    <property type="entry name" value="PLAT"/>
    <property type="match status" value="1"/>
</dbReference>
<evidence type="ECO:0000256" key="15">
    <source>
        <dbReference type="SAM" id="MobiDB-lite"/>
    </source>
</evidence>
<evidence type="ECO:0000256" key="13">
    <source>
        <dbReference type="PROSITE-ProRule" id="PRU00152"/>
    </source>
</evidence>
<keyword evidence="9" id="KW-0560">Oxidoreductase</keyword>
<name>A0AAE2C2K2_9LAMI</name>
<dbReference type="GO" id="GO:0006633">
    <property type="term" value="P:fatty acid biosynthetic process"/>
    <property type="evidence" value="ECO:0007669"/>
    <property type="project" value="UniProtKB-KW"/>
</dbReference>
<feature type="region of interest" description="Disordered" evidence="15">
    <location>
        <begin position="1"/>
        <end position="22"/>
    </location>
</feature>
<keyword evidence="7" id="KW-0276">Fatty acid metabolism</keyword>
<dbReference type="Gene3D" id="2.60.60.20">
    <property type="entry name" value="PLAT/LH2 domain"/>
    <property type="match status" value="1"/>
</dbReference>
<evidence type="ECO:0000256" key="5">
    <source>
        <dbReference type="ARBA" id="ARBA00022723"/>
    </source>
</evidence>
<comment type="function">
    <text evidence="14">Plant lipoxygenase may be involved in a number of diverse aspects of plant physiology including growth and development, pest resistance, and senescence or responses to wounding.</text>
</comment>
<evidence type="ECO:0000256" key="10">
    <source>
        <dbReference type="ARBA" id="ARBA00023004"/>
    </source>
</evidence>
<comment type="similarity">
    <text evidence="2 14">Belongs to the lipoxygenase family.</text>
</comment>
<dbReference type="InterPro" id="IPR000907">
    <property type="entry name" value="LipOase"/>
</dbReference>
<dbReference type="SUPFAM" id="SSF49723">
    <property type="entry name" value="Lipase/lipooxygenase domain (PLAT/LH2 domain)"/>
    <property type="match status" value="1"/>
</dbReference>
<dbReference type="Gene3D" id="4.10.375.10">
    <property type="entry name" value="Lipoxygenase-1, Domain 2"/>
    <property type="match status" value="1"/>
</dbReference>
<comment type="pathway">
    <text evidence="14">Lipid metabolism; oxylipin biosynthesis.</text>
</comment>
<dbReference type="FunFam" id="1.20.245.10:FF:000002">
    <property type="entry name" value="Lipoxygenase"/>
    <property type="match status" value="1"/>
</dbReference>
<feature type="compositionally biased region" description="Basic and acidic residues" evidence="15">
    <location>
        <begin position="1"/>
        <end position="15"/>
    </location>
</feature>
<feature type="region of interest" description="Disordered" evidence="15">
    <location>
        <begin position="226"/>
        <end position="252"/>
    </location>
</feature>
<evidence type="ECO:0000256" key="9">
    <source>
        <dbReference type="ARBA" id="ARBA00023002"/>
    </source>
</evidence>
<comment type="caution">
    <text evidence="13">Lacks conserved residue(s) required for the propagation of feature annotation.</text>
</comment>
<reference evidence="18" key="2">
    <citation type="journal article" date="2024" name="Plant">
        <title>Genomic evolution and insights into agronomic trait innovations of Sesamum species.</title>
        <authorList>
            <person name="Miao H."/>
            <person name="Wang L."/>
            <person name="Qu L."/>
            <person name="Liu H."/>
            <person name="Sun Y."/>
            <person name="Le M."/>
            <person name="Wang Q."/>
            <person name="Wei S."/>
            <person name="Zheng Y."/>
            <person name="Lin W."/>
            <person name="Duan Y."/>
            <person name="Cao H."/>
            <person name="Xiong S."/>
            <person name="Wang X."/>
            <person name="Wei L."/>
            <person name="Li C."/>
            <person name="Ma Q."/>
            <person name="Ju M."/>
            <person name="Zhao R."/>
            <person name="Li G."/>
            <person name="Mu C."/>
            <person name="Tian Q."/>
            <person name="Mei H."/>
            <person name="Zhang T."/>
            <person name="Gao T."/>
            <person name="Zhang H."/>
        </authorList>
    </citation>
    <scope>NUCLEOTIDE SEQUENCE</scope>
    <source>
        <strain evidence="18">K16</strain>
    </source>
</reference>
<evidence type="ECO:0000259" key="16">
    <source>
        <dbReference type="PROSITE" id="PS50095"/>
    </source>
</evidence>
<dbReference type="InterPro" id="IPR013819">
    <property type="entry name" value="LipOase_C"/>
</dbReference>
<dbReference type="FunFam" id="4.10.375.10:FF:000001">
    <property type="entry name" value="Lipoxygenase"/>
    <property type="match status" value="1"/>
</dbReference>
<dbReference type="Pfam" id="PF01477">
    <property type="entry name" value="PLAT"/>
    <property type="match status" value="1"/>
</dbReference>
<comment type="subunit">
    <text evidence="3">Monomer.</text>
</comment>
<dbReference type="Pfam" id="PF00305">
    <property type="entry name" value="Lipoxygenase"/>
    <property type="match status" value="1"/>
</dbReference>
<feature type="domain" description="Lipoxygenase" evidence="17">
    <location>
        <begin position="169"/>
        <end position="867"/>
    </location>
</feature>
<keyword evidence="11" id="KW-0443">Lipid metabolism</keyword>
<organism evidence="18 19">
    <name type="scientific">Sesamum angolense</name>
    <dbReference type="NCBI Taxonomy" id="2727404"/>
    <lineage>
        <taxon>Eukaryota</taxon>
        <taxon>Viridiplantae</taxon>
        <taxon>Streptophyta</taxon>
        <taxon>Embryophyta</taxon>
        <taxon>Tracheophyta</taxon>
        <taxon>Spermatophyta</taxon>
        <taxon>Magnoliopsida</taxon>
        <taxon>eudicotyledons</taxon>
        <taxon>Gunneridae</taxon>
        <taxon>Pentapetalae</taxon>
        <taxon>asterids</taxon>
        <taxon>lamiids</taxon>
        <taxon>Lamiales</taxon>
        <taxon>Pedaliaceae</taxon>
        <taxon>Sesamum</taxon>
    </lineage>
</organism>
<accession>A0AAE2C2K2</accession>
<gene>
    <name evidence="18" type="ORF">Sango_0668800</name>
</gene>
<proteinExistence type="inferred from homology"/>
<dbReference type="InterPro" id="IPR020834">
    <property type="entry name" value="LipOase_CS"/>
</dbReference>
<dbReference type="PRINTS" id="PR00087">
    <property type="entry name" value="LIPOXYGENASE"/>
</dbReference>
<comment type="cofactor">
    <cofactor evidence="1">
        <name>Fe cation</name>
        <dbReference type="ChEBI" id="CHEBI:24875"/>
    </cofactor>
</comment>
<evidence type="ECO:0000256" key="7">
    <source>
        <dbReference type="ARBA" id="ARBA00022832"/>
    </source>
</evidence>
<evidence type="ECO:0000313" key="19">
    <source>
        <dbReference type="Proteomes" id="UP001289374"/>
    </source>
</evidence>
<dbReference type="GO" id="GO:0031408">
    <property type="term" value="P:oxylipin biosynthetic process"/>
    <property type="evidence" value="ECO:0007669"/>
    <property type="project" value="UniProtKB-UniRule"/>
</dbReference>
<dbReference type="PANTHER" id="PTHR11771">
    <property type="entry name" value="LIPOXYGENASE"/>
    <property type="match status" value="1"/>
</dbReference>
<evidence type="ECO:0000256" key="1">
    <source>
        <dbReference type="ARBA" id="ARBA00001962"/>
    </source>
</evidence>
<dbReference type="PRINTS" id="PR00468">
    <property type="entry name" value="PLTLPOXGNASE"/>
</dbReference>
<dbReference type="InterPro" id="IPR036226">
    <property type="entry name" value="LipOase_C_sf"/>
</dbReference>
<dbReference type="Proteomes" id="UP001289374">
    <property type="component" value="Unassembled WGS sequence"/>
</dbReference>